<accession>A0AA88VBE5</accession>
<evidence type="ECO:0000313" key="1">
    <source>
        <dbReference type="EMBL" id="KAK3003984.1"/>
    </source>
</evidence>
<protein>
    <submittedName>
        <fullName evidence="1">Uncharacterized protein</fullName>
    </submittedName>
</protein>
<evidence type="ECO:0000313" key="2">
    <source>
        <dbReference type="Proteomes" id="UP001188597"/>
    </source>
</evidence>
<dbReference type="Proteomes" id="UP001188597">
    <property type="component" value="Unassembled WGS sequence"/>
</dbReference>
<gene>
    <name evidence="1" type="ORF">RJ639_018175</name>
</gene>
<comment type="caution">
    <text evidence="1">The sequence shown here is derived from an EMBL/GenBank/DDBJ whole genome shotgun (WGS) entry which is preliminary data.</text>
</comment>
<reference evidence="1" key="1">
    <citation type="submission" date="2022-12" db="EMBL/GenBank/DDBJ databases">
        <title>Draft genome assemblies for two species of Escallonia (Escalloniales).</title>
        <authorList>
            <person name="Chanderbali A."/>
            <person name="Dervinis C."/>
            <person name="Anghel I."/>
            <person name="Soltis D."/>
            <person name="Soltis P."/>
            <person name="Zapata F."/>
        </authorList>
    </citation>
    <scope>NUCLEOTIDE SEQUENCE</scope>
    <source>
        <strain evidence="1">UCBG64.0493</strain>
        <tissue evidence="1">Leaf</tissue>
    </source>
</reference>
<dbReference type="EMBL" id="JAVXUP010002331">
    <property type="protein sequence ID" value="KAK3003984.1"/>
    <property type="molecule type" value="Genomic_DNA"/>
</dbReference>
<sequence>MNGDKENFGTGPWTGLRFSGLQGLKPNSIYTYGLVYNQVEVYYGFQLINSSASLKSRWSCLALDVELLNRRLECLPEYASSR</sequence>
<dbReference type="AlphaFoldDB" id="A0AA88VBE5"/>
<proteinExistence type="predicted"/>
<name>A0AA88VBE5_9ASTE</name>
<organism evidence="1 2">
    <name type="scientific">Escallonia herrerae</name>
    <dbReference type="NCBI Taxonomy" id="1293975"/>
    <lineage>
        <taxon>Eukaryota</taxon>
        <taxon>Viridiplantae</taxon>
        <taxon>Streptophyta</taxon>
        <taxon>Embryophyta</taxon>
        <taxon>Tracheophyta</taxon>
        <taxon>Spermatophyta</taxon>
        <taxon>Magnoliopsida</taxon>
        <taxon>eudicotyledons</taxon>
        <taxon>Gunneridae</taxon>
        <taxon>Pentapetalae</taxon>
        <taxon>asterids</taxon>
        <taxon>campanulids</taxon>
        <taxon>Escalloniales</taxon>
        <taxon>Escalloniaceae</taxon>
        <taxon>Escallonia</taxon>
    </lineage>
</organism>
<keyword evidence="2" id="KW-1185">Reference proteome</keyword>